<evidence type="ECO:0000313" key="3">
    <source>
        <dbReference type="EMBL" id="WLF52627.1"/>
    </source>
</evidence>
<evidence type="ECO:0000313" key="1">
    <source>
        <dbReference type="EMBL" id="MCZ4590316.1"/>
    </source>
</evidence>
<dbReference type="EMBL" id="CP130956">
    <property type="protein sequence ID" value="WLF51576.1"/>
    <property type="molecule type" value="Genomic_DNA"/>
</dbReference>
<evidence type="ECO:0000313" key="2">
    <source>
        <dbReference type="EMBL" id="WLF51576.1"/>
    </source>
</evidence>
<accession>A0AAX3YW71</accession>
<gene>
    <name evidence="1" type="ORF">O4328_43020</name>
    <name evidence="2" type="ORF">Q5707_39345</name>
    <name evidence="3" type="ORF">Q5707_45650</name>
</gene>
<protein>
    <submittedName>
        <fullName evidence="3">Uncharacterized protein</fullName>
    </submittedName>
</protein>
<sequence>MPGEGRVAVDDTSLTWMTADAARLQVICRLRAHGFSEIMLRDGNPAYPVLRRVAADQWPQVFADWNHLVAWRHADLWWQIGLRANRGDDADTSLKYLHE</sequence>
<dbReference type="Proteomes" id="UP001231166">
    <property type="component" value="Plasmid pRho-VOC14-L"/>
</dbReference>
<evidence type="ECO:0000313" key="4">
    <source>
        <dbReference type="Proteomes" id="UP001066327"/>
    </source>
</evidence>
<organism evidence="3 5">
    <name type="scientific">Rhodococcus opacus</name>
    <name type="common">Nocardia opaca</name>
    <dbReference type="NCBI Taxonomy" id="37919"/>
    <lineage>
        <taxon>Bacteria</taxon>
        <taxon>Bacillati</taxon>
        <taxon>Actinomycetota</taxon>
        <taxon>Actinomycetes</taxon>
        <taxon>Mycobacteriales</taxon>
        <taxon>Nocardiaceae</taxon>
        <taxon>Rhodococcus</taxon>
    </lineage>
</organism>
<dbReference type="AlphaFoldDB" id="A0AAX3YW71"/>
<dbReference type="RefSeq" id="WP_269592970.1">
    <property type="nucleotide sequence ID" value="NZ_CP130956.1"/>
</dbReference>
<name>A0AAX3YW71_RHOOP</name>
<dbReference type="Proteomes" id="UP001066327">
    <property type="component" value="Unassembled WGS sequence"/>
</dbReference>
<keyword evidence="3" id="KW-0614">Plasmid</keyword>
<dbReference type="EMBL" id="JAPWIS010000045">
    <property type="protein sequence ID" value="MCZ4590316.1"/>
    <property type="molecule type" value="Genomic_DNA"/>
</dbReference>
<proteinExistence type="predicted"/>
<reference evidence="3" key="2">
    <citation type="submission" date="2023-07" db="EMBL/GenBank/DDBJ databases">
        <title>Genomic analysis of Rhodococcus opacus VOC-14 with glycol ethers degradation activity.</title>
        <authorList>
            <person name="Narkevich D.A."/>
            <person name="Hlushen A.M."/>
            <person name="Akhremchuk A.E."/>
            <person name="Sikolenko M.A."/>
            <person name="Valentovich L.N."/>
        </authorList>
    </citation>
    <scope>NUCLEOTIDE SEQUENCE</scope>
    <source>
        <strain evidence="3">VOC-14</strain>
        <plasmid evidence="3">pRho-VOC14-L</plasmid>
    </source>
</reference>
<geneLocation type="plasmid" evidence="3 5">
    <name>pRho-VOC14-L</name>
</geneLocation>
<dbReference type="EMBL" id="CP130956">
    <property type="protein sequence ID" value="WLF52627.1"/>
    <property type="molecule type" value="Genomic_DNA"/>
</dbReference>
<evidence type="ECO:0000313" key="5">
    <source>
        <dbReference type="Proteomes" id="UP001231166"/>
    </source>
</evidence>
<keyword evidence="4" id="KW-1185">Reference proteome</keyword>
<reference evidence="1" key="1">
    <citation type="submission" date="2022-12" db="EMBL/GenBank/DDBJ databases">
        <authorList>
            <person name="Krivoruchko A.V."/>
            <person name="Elkin A."/>
        </authorList>
    </citation>
    <scope>NUCLEOTIDE SEQUENCE</scope>
    <source>
        <strain evidence="1">IEGM 249</strain>
    </source>
</reference>